<reference evidence="2 3" key="1">
    <citation type="submission" date="2015-05" db="EMBL/GenBank/DDBJ databases">
        <authorList>
            <person name="Wang D.B."/>
            <person name="Wang M."/>
        </authorList>
    </citation>
    <scope>NUCLEOTIDE SEQUENCE [LARGE SCALE GENOMIC DNA]</scope>
    <source>
        <strain evidence="2">VL1</strain>
    </source>
</reference>
<accession>A0A0G4MX03</accession>
<evidence type="ECO:0000313" key="2">
    <source>
        <dbReference type="EMBL" id="CRK38851.1"/>
    </source>
</evidence>
<dbReference type="EMBL" id="CVQH01025702">
    <property type="protein sequence ID" value="CRK38851.1"/>
    <property type="molecule type" value="Genomic_DNA"/>
</dbReference>
<dbReference type="AlphaFoldDB" id="A0A0G4MX03"/>
<evidence type="ECO:0000256" key="1">
    <source>
        <dbReference type="SAM" id="MobiDB-lite"/>
    </source>
</evidence>
<proteinExistence type="predicted"/>
<feature type="region of interest" description="Disordered" evidence="1">
    <location>
        <begin position="17"/>
        <end position="67"/>
    </location>
</feature>
<keyword evidence="3" id="KW-1185">Reference proteome</keyword>
<name>A0A0G4MX03_VERLO</name>
<organism evidence="2 3">
    <name type="scientific">Verticillium longisporum</name>
    <name type="common">Verticillium dahliae var. longisporum</name>
    <dbReference type="NCBI Taxonomy" id="100787"/>
    <lineage>
        <taxon>Eukaryota</taxon>
        <taxon>Fungi</taxon>
        <taxon>Dikarya</taxon>
        <taxon>Ascomycota</taxon>
        <taxon>Pezizomycotina</taxon>
        <taxon>Sordariomycetes</taxon>
        <taxon>Hypocreomycetidae</taxon>
        <taxon>Glomerellales</taxon>
        <taxon>Plectosphaerellaceae</taxon>
        <taxon>Verticillium</taxon>
    </lineage>
</organism>
<evidence type="ECO:0000313" key="3">
    <source>
        <dbReference type="Proteomes" id="UP000044602"/>
    </source>
</evidence>
<feature type="compositionally biased region" description="Polar residues" evidence="1">
    <location>
        <begin position="50"/>
        <end position="67"/>
    </location>
</feature>
<sequence length="67" mass="7195">MTTTSLKSPYFTLNSRRWRGTLSRRPTRFSTPCSSSTSAAPPVSQTPSSCVSDSAPTPSSSRISRLA</sequence>
<gene>
    <name evidence="2" type="ORF">BN1708_020582</name>
</gene>
<protein>
    <submittedName>
        <fullName evidence="2">Uncharacterized protein</fullName>
    </submittedName>
</protein>
<dbReference type="Proteomes" id="UP000044602">
    <property type="component" value="Unassembled WGS sequence"/>
</dbReference>
<feature type="compositionally biased region" description="Low complexity" evidence="1">
    <location>
        <begin position="28"/>
        <end position="49"/>
    </location>
</feature>